<feature type="transmembrane region" description="Helical" evidence="1">
    <location>
        <begin position="20"/>
        <end position="46"/>
    </location>
</feature>
<dbReference type="SUPFAM" id="SSF48371">
    <property type="entry name" value="ARM repeat"/>
    <property type="match status" value="1"/>
</dbReference>
<reference evidence="3" key="1">
    <citation type="journal article" date="2019" name="Int. J. Syst. Evol. Microbiol.">
        <title>The Global Catalogue of Microorganisms (GCM) 10K type strain sequencing project: providing services to taxonomists for standard genome sequencing and annotation.</title>
        <authorList>
            <consortium name="The Broad Institute Genomics Platform"/>
            <consortium name="The Broad Institute Genome Sequencing Center for Infectious Disease"/>
            <person name="Wu L."/>
            <person name="Ma J."/>
        </authorList>
    </citation>
    <scope>NUCLEOTIDE SEQUENCE [LARGE SCALE GENOMIC DNA]</scope>
    <source>
        <strain evidence="3">KCTC 42248</strain>
    </source>
</reference>
<dbReference type="Gene3D" id="1.25.10.10">
    <property type="entry name" value="Leucine-rich Repeat Variant"/>
    <property type="match status" value="1"/>
</dbReference>
<proteinExistence type="predicted"/>
<dbReference type="EMBL" id="JBHUMA010000004">
    <property type="protein sequence ID" value="MFD2598254.1"/>
    <property type="molecule type" value="Genomic_DNA"/>
</dbReference>
<dbReference type="InterPro" id="IPR011989">
    <property type="entry name" value="ARM-like"/>
</dbReference>
<dbReference type="RefSeq" id="WP_380868004.1">
    <property type="nucleotide sequence ID" value="NZ_JBHUMA010000004.1"/>
</dbReference>
<evidence type="ECO:0000256" key="1">
    <source>
        <dbReference type="SAM" id="Phobius"/>
    </source>
</evidence>
<name>A0ABW5NGL5_9SPHI</name>
<organism evidence="2 3">
    <name type="scientific">Sphingobacterium corticis</name>
    <dbReference type="NCBI Taxonomy" id="1812823"/>
    <lineage>
        <taxon>Bacteria</taxon>
        <taxon>Pseudomonadati</taxon>
        <taxon>Bacteroidota</taxon>
        <taxon>Sphingobacteriia</taxon>
        <taxon>Sphingobacteriales</taxon>
        <taxon>Sphingobacteriaceae</taxon>
        <taxon>Sphingobacterium</taxon>
    </lineage>
</organism>
<keyword evidence="1" id="KW-0472">Membrane</keyword>
<dbReference type="Proteomes" id="UP001597393">
    <property type="component" value="Unassembled WGS sequence"/>
</dbReference>
<keyword evidence="1" id="KW-1133">Transmembrane helix</keyword>
<dbReference type="InterPro" id="IPR016024">
    <property type="entry name" value="ARM-type_fold"/>
</dbReference>
<sequence length="386" mass="45437">MNTDYYMYYMSYLYSMYNGYPFVFRMTLVMVIFLSALVIFGIIRLLRIGYRIYRYEKRYERMETRYKEKFHYIITQEKTYSVAAVQQLLDFTANKSENWQREIITDVLIAVREQIKDDDSLNFTNYRHCLEVFGLAQFWEKRIKAGDSIKRKVALQKMASLDAGLNVGLLSKSIYHSDKHLRKAARSIYTDQEDYHPFRFMEENFDESFDQLDKVRLHASLVKRSKEGGLPNLLRWITTSKNNKYIAFIIREIGFFNQQECAPNLVRLLDVHENRKVRAQIVYTLGTLGYDAAVPTLMVRYVLESNRVRQAIIETLGIIKSDNSLQFLLESYENTEDNYFKITIVRAIKQYGEEGKQALNRLSAEGGVEEETIINQVFAENSLLTF</sequence>
<dbReference type="Pfam" id="PF13646">
    <property type="entry name" value="HEAT_2"/>
    <property type="match status" value="1"/>
</dbReference>
<gene>
    <name evidence="2" type="ORF">ACFSQ3_04755</name>
</gene>
<keyword evidence="1" id="KW-0812">Transmembrane</keyword>
<keyword evidence="3" id="KW-1185">Reference proteome</keyword>
<evidence type="ECO:0000313" key="2">
    <source>
        <dbReference type="EMBL" id="MFD2598254.1"/>
    </source>
</evidence>
<accession>A0ABW5NGL5</accession>
<evidence type="ECO:0000313" key="3">
    <source>
        <dbReference type="Proteomes" id="UP001597393"/>
    </source>
</evidence>
<comment type="caution">
    <text evidence="2">The sequence shown here is derived from an EMBL/GenBank/DDBJ whole genome shotgun (WGS) entry which is preliminary data.</text>
</comment>
<protein>
    <submittedName>
        <fullName evidence="2">HEAT repeat domain-containing protein</fullName>
    </submittedName>
</protein>